<keyword evidence="2" id="KW-1185">Reference proteome</keyword>
<reference evidence="1 2" key="1">
    <citation type="submission" date="2024-09" db="EMBL/GenBank/DDBJ databases">
        <title>Floridaenema gen nov. (Aerosakkonemataceae, Aerosakkonematales ord. nov., Cyanobacteria) from benthic tropical and subtropical fresh waters, with the description of four new species.</title>
        <authorList>
            <person name="Moretto J.A."/>
            <person name="Berthold D.E."/>
            <person name="Lefler F.W."/>
            <person name="Huang I.-S."/>
            <person name="Laughinghouse H. IV."/>
        </authorList>
    </citation>
    <scope>NUCLEOTIDE SEQUENCE [LARGE SCALE GENOMIC DNA]</scope>
    <source>
        <strain evidence="1 2">BLCC-F46</strain>
    </source>
</reference>
<proteinExistence type="predicted"/>
<protein>
    <submittedName>
        <fullName evidence="1">Uncharacterized protein</fullName>
    </submittedName>
</protein>
<organism evidence="1 2">
    <name type="scientific">Floridaenema aerugineum BLCC-F46</name>
    <dbReference type="NCBI Taxonomy" id="3153654"/>
    <lineage>
        <taxon>Bacteria</taxon>
        <taxon>Bacillati</taxon>
        <taxon>Cyanobacteriota</taxon>
        <taxon>Cyanophyceae</taxon>
        <taxon>Oscillatoriophycideae</taxon>
        <taxon>Aerosakkonematales</taxon>
        <taxon>Aerosakkonemataceae</taxon>
        <taxon>Floridanema</taxon>
        <taxon>Floridanema aerugineum</taxon>
    </lineage>
</organism>
<dbReference type="EMBL" id="JBHFNQ010000012">
    <property type="protein sequence ID" value="MFB2875471.1"/>
    <property type="molecule type" value="Genomic_DNA"/>
</dbReference>
<dbReference type="Proteomes" id="UP001576774">
    <property type="component" value="Unassembled WGS sequence"/>
</dbReference>
<evidence type="ECO:0000313" key="2">
    <source>
        <dbReference type="Proteomes" id="UP001576774"/>
    </source>
</evidence>
<accession>A0ABV4WZH2</accession>
<evidence type="ECO:0000313" key="1">
    <source>
        <dbReference type="EMBL" id="MFB2875471.1"/>
    </source>
</evidence>
<gene>
    <name evidence="1" type="ORF">ACE1CC_01115</name>
</gene>
<comment type="caution">
    <text evidence="1">The sequence shown here is derived from an EMBL/GenBank/DDBJ whole genome shotgun (WGS) entry which is preliminary data.</text>
</comment>
<dbReference type="RefSeq" id="WP_413268634.1">
    <property type="nucleotide sequence ID" value="NZ_JBHFNQ010000012.1"/>
</dbReference>
<sequence>MTSIGTYQVKIQVQSAGEQFALLSPATVNDMPTNWDFDWLGLWQNSS</sequence>
<name>A0ABV4WZH2_9CYAN</name>